<feature type="non-terminal residue" evidence="2">
    <location>
        <position position="1"/>
    </location>
</feature>
<dbReference type="Proteomes" id="UP000275408">
    <property type="component" value="Unassembled WGS sequence"/>
</dbReference>
<reference evidence="2 3" key="1">
    <citation type="journal article" date="2018" name="Sci. Rep.">
        <title>Comparative analysis of the Pocillopora damicornis genome highlights role of immune system in coral evolution.</title>
        <authorList>
            <person name="Cunning R."/>
            <person name="Bay R.A."/>
            <person name="Gillette P."/>
            <person name="Baker A.C."/>
            <person name="Traylor-Knowles N."/>
        </authorList>
    </citation>
    <scope>NUCLEOTIDE SEQUENCE [LARGE SCALE GENOMIC DNA]</scope>
    <source>
        <strain evidence="2">RSMAS</strain>
        <tissue evidence="2">Whole animal</tissue>
    </source>
</reference>
<evidence type="ECO:0000313" key="2">
    <source>
        <dbReference type="EMBL" id="RMX61306.1"/>
    </source>
</evidence>
<sequence>FVPHMNNSEFNKRQRRCRGQGRFAEDAEKFTKIYNALAKPLFYSLNLLFSDVPVAVAVVVFLKPL</sequence>
<dbReference type="EMBL" id="RCHS01000058">
    <property type="protein sequence ID" value="RMX61306.1"/>
    <property type="molecule type" value="Genomic_DNA"/>
</dbReference>
<dbReference type="AlphaFoldDB" id="A0A3M6V5T2"/>
<name>A0A3M6V5T2_POCDA</name>
<keyword evidence="1" id="KW-0472">Membrane</keyword>
<comment type="caution">
    <text evidence="2">The sequence shown here is derived from an EMBL/GenBank/DDBJ whole genome shotgun (WGS) entry which is preliminary data.</text>
</comment>
<evidence type="ECO:0000256" key="1">
    <source>
        <dbReference type="SAM" id="Phobius"/>
    </source>
</evidence>
<evidence type="ECO:0000313" key="3">
    <source>
        <dbReference type="Proteomes" id="UP000275408"/>
    </source>
</evidence>
<protein>
    <submittedName>
        <fullName evidence="2">Uncharacterized protein</fullName>
    </submittedName>
</protein>
<keyword evidence="3" id="KW-1185">Reference proteome</keyword>
<organism evidence="2 3">
    <name type="scientific">Pocillopora damicornis</name>
    <name type="common">Cauliflower coral</name>
    <name type="synonym">Millepora damicornis</name>
    <dbReference type="NCBI Taxonomy" id="46731"/>
    <lineage>
        <taxon>Eukaryota</taxon>
        <taxon>Metazoa</taxon>
        <taxon>Cnidaria</taxon>
        <taxon>Anthozoa</taxon>
        <taxon>Hexacorallia</taxon>
        <taxon>Scleractinia</taxon>
        <taxon>Astrocoeniina</taxon>
        <taxon>Pocilloporidae</taxon>
        <taxon>Pocillopora</taxon>
    </lineage>
</organism>
<proteinExistence type="predicted"/>
<keyword evidence="1" id="KW-0812">Transmembrane</keyword>
<gene>
    <name evidence="2" type="ORF">pdam_00020938</name>
</gene>
<keyword evidence="1" id="KW-1133">Transmembrane helix</keyword>
<feature type="transmembrane region" description="Helical" evidence="1">
    <location>
        <begin position="41"/>
        <end position="62"/>
    </location>
</feature>
<accession>A0A3M6V5T2</accession>